<evidence type="ECO:0000313" key="1">
    <source>
        <dbReference type="EMBL" id="MCW6508091.1"/>
    </source>
</evidence>
<gene>
    <name evidence="1" type="ORF">M8523_08655</name>
</gene>
<dbReference type="InterPro" id="IPR011250">
    <property type="entry name" value="OMP/PagP_B-barrel"/>
</dbReference>
<evidence type="ECO:0000313" key="2">
    <source>
        <dbReference type="Proteomes" id="UP001165667"/>
    </source>
</evidence>
<accession>A0AA41YT41</accession>
<dbReference type="Proteomes" id="UP001165667">
    <property type="component" value="Unassembled WGS sequence"/>
</dbReference>
<dbReference type="AlphaFoldDB" id="A0AA41YT41"/>
<dbReference type="RefSeq" id="WP_282584438.1">
    <property type="nucleotide sequence ID" value="NZ_JAMOIM010000004.1"/>
</dbReference>
<keyword evidence="2" id="KW-1185">Reference proteome</keyword>
<dbReference type="Pfam" id="PF10082">
    <property type="entry name" value="BBP2_2"/>
    <property type="match status" value="1"/>
</dbReference>
<dbReference type="EMBL" id="JAMOIM010000004">
    <property type="protein sequence ID" value="MCW6508091.1"/>
    <property type="molecule type" value="Genomic_DNA"/>
</dbReference>
<sequence>MGIAVGACLCVPAAAQDADPAFSEGGSFGGMRGTVDATGTGTGLNGFTPPQGSNVTSAAPQAAQGARAEKLRLAKLRNAALPNRYPVGLAPLQSYPRAIRRQGGQLPDGPPSPTVAALPVPLRRTFAADPAPFAPVGYDVASVRVFPYVQQSLGYDSNPEQVSSNIKASPYSRTEGGLQIQSNWAAYELKGTLYGAYDDFFENRNANRPDANGVVDFTIDATRDTKIDTEARFNIDTQRPGSPELNVDVVGRPLVEAFGGTFGVTQAFGRFSVGMHGLIDRTTYDNGVLSNGHVVDLAYQNVTDYGTKLRLGYDLKPGLQPFVEVGYDTRVHDATIDPFTYRRDSDGVGARAGASFEFFPQLTGTASAGYAARFYDDVRLRNLTGPTGDVSLIWAATPLTTLTLNGATSFNETTAVGASGIEARSIGVVLSHALFRYLTLTGAVIYQNNDYIGAPIVENTLTESLKAEYHLSRSLVLTGTLSHQRLTSTVAGSDYTQNVALLGLRFQH</sequence>
<organism evidence="1 2">
    <name type="scientific">Lichenifustis flavocetrariae</name>
    <dbReference type="NCBI Taxonomy" id="2949735"/>
    <lineage>
        <taxon>Bacteria</taxon>
        <taxon>Pseudomonadati</taxon>
        <taxon>Pseudomonadota</taxon>
        <taxon>Alphaproteobacteria</taxon>
        <taxon>Hyphomicrobiales</taxon>
        <taxon>Lichenihabitantaceae</taxon>
        <taxon>Lichenifustis</taxon>
    </lineage>
</organism>
<protein>
    <submittedName>
        <fullName evidence="1">Outer membrane beta-barrel protein</fullName>
    </submittedName>
</protein>
<comment type="caution">
    <text evidence="1">The sequence shown here is derived from an EMBL/GenBank/DDBJ whole genome shotgun (WGS) entry which is preliminary data.</text>
</comment>
<dbReference type="InterPro" id="IPR018759">
    <property type="entry name" value="BBP2_2"/>
</dbReference>
<dbReference type="SUPFAM" id="SSF56925">
    <property type="entry name" value="OMPA-like"/>
    <property type="match status" value="1"/>
</dbReference>
<proteinExistence type="predicted"/>
<name>A0AA41YT41_9HYPH</name>
<reference evidence="1" key="1">
    <citation type="submission" date="2022-05" db="EMBL/GenBank/DDBJ databases">
        <authorList>
            <person name="Pankratov T."/>
        </authorList>
    </citation>
    <scope>NUCLEOTIDE SEQUENCE</scope>
    <source>
        <strain evidence="1">BP6-180914</strain>
    </source>
</reference>